<evidence type="ECO:0000313" key="8">
    <source>
        <dbReference type="Proteomes" id="UP000184603"/>
    </source>
</evidence>
<keyword evidence="4" id="KW-0560">Oxidoreductase</keyword>
<dbReference type="OrthoDB" id="9789995at2"/>
<sequence length="271" mass="30343">MANELPLGKHVAYSFTYDPSLLCPIPRQLGREAAGIAKQVASWLGEDIWNIYELSWLSESGRPEVAMAELRVPSSSPNLIESKSFKLYCNSFNMSRFVSGDTVRKTMEKDLSATAGARVEVVLIEPRDFAKVTINEPEGICLDEQTIDQVSFIPDPSILATGDDTTQQTFFSRLFRSCCPVTGQPDWATVTVSYEGKRIVPESLLRYLISYREHAGFHEACVENIFSDIMKQCRPAELTVTARFTRRGGIDINPIRSTGTGPWPNLRDPRQ</sequence>
<dbReference type="HAMAP" id="MF_00817">
    <property type="entry name" value="QueF_type2"/>
    <property type="match status" value="1"/>
</dbReference>
<dbReference type="Pfam" id="PF14819">
    <property type="entry name" value="QueF_N"/>
    <property type="match status" value="1"/>
</dbReference>
<name>A0A1M7Y8R5_9BACT</name>
<keyword evidence="3" id="KW-0521">NADP</keyword>
<proteinExistence type="inferred from homology"/>
<keyword evidence="2" id="KW-0671">Queuosine biosynthesis</keyword>
<protein>
    <submittedName>
        <fullName evidence="7">7-cyano-7-deazaguanine reductase</fullName>
    </submittedName>
</protein>
<dbReference type="UniPathway" id="UPA00392"/>
<dbReference type="NCBIfam" id="TIGR03138">
    <property type="entry name" value="QueF"/>
    <property type="match status" value="1"/>
</dbReference>
<reference evidence="7 8" key="1">
    <citation type="submission" date="2016-12" db="EMBL/GenBank/DDBJ databases">
        <authorList>
            <person name="Song W.-J."/>
            <person name="Kurnit D.M."/>
        </authorList>
    </citation>
    <scope>NUCLEOTIDE SEQUENCE [LARGE SCALE GENOMIC DNA]</scope>
    <source>
        <strain evidence="7 8">DSM 18488</strain>
    </source>
</reference>
<dbReference type="PANTHER" id="PTHR34354">
    <property type="entry name" value="NADPH-DEPENDENT 7-CYANO-7-DEAZAGUANINE REDUCTASE"/>
    <property type="match status" value="1"/>
</dbReference>
<evidence type="ECO:0000256" key="5">
    <source>
        <dbReference type="SAM" id="MobiDB-lite"/>
    </source>
</evidence>
<feature type="domain" description="NADPH-dependent 7-cyano-7-deazaguanine reductase N-terminal" evidence="6">
    <location>
        <begin position="13"/>
        <end position="122"/>
    </location>
</feature>
<keyword evidence="8" id="KW-1185">Reference proteome</keyword>
<dbReference type="InterPro" id="IPR050084">
    <property type="entry name" value="NADPH_dep_7-cyano-7-deazaG_red"/>
</dbReference>
<dbReference type="Pfam" id="PF14489">
    <property type="entry name" value="QueF"/>
    <property type="match status" value="1"/>
</dbReference>
<dbReference type="RefSeq" id="WP_073613923.1">
    <property type="nucleotide sequence ID" value="NZ_FRFE01000012.1"/>
</dbReference>
<dbReference type="GO" id="GO:0005737">
    <property type="term" value="C:cytoplasm"/>
    <property type="evidence" value="ECO:0007669"/>
    <property type="project" value="InterPro"/>
</dbReference>
<dbReference type="InterPro" id="IPR029500">
    <property type="entry name" value="QueF"/>
</dbReference>
<evidence type="ECO:0000256" key="4">
    <source>
        <dbReference type="ARBA" id="ARBA00023002"/>
    </source>
</evidence>
<dbReference type="InterPro" id="IPR043133">
    <property type="entry name" value="GTP-CH-I_C/QueF"/>
</dbReference>
<accession>A0A1M7Y8R5</accession>
<dbReference type="InterPro" id="IPR029139">
    <property type="entry name" value="QueF_N"/>
</dbReference>
<keyword evidence="1" id="KW-0963">Cytoplasm</keyword>
<dbReference type="SUPFAM" id="SSF55620">
    <property type="entry name" value="Tetrahydrobiopterin biosynthesis enzymes-like"/>
    <property type="match status" value="1"/>
</dbReference>
<dbReference type="Gene3D" id="3.30.1130.10">
    <property type="match status" value="2"/>
</dbReference>
<feature type="region of interest" description="Disordered" evidence="5">
    <location>
        <begin position="251"/>
        <end position="271"/>
    </location>
</feature>
<dbReference type="STRING" id="1121416.SAMN02745220_02637"/>
<organism evidence="7 8">
    <name type="scientific">Desulfopila aestuarii DSM 18488</name>
    <dbReference type="NCBI Taxonomy" id="1121416"/>
    <lineage>
        <taxon>Bacteria</taxon>
        <taxon>Pseudomonadati</taxon>
        <taxon>Thermodesulfobacteriota</taxon>
        <taxon>Desulfobulbia</taxon>
        <taxon>Desulfobulbales</taxon>
        <taxon>Desulfocapsaceae</taxon>
        <taxon>Desulfopila</taxon>
    </lineage>
</organism>
<evidence type="ECO:0000259" key="6">
    <source>
        <dbReference type="Pfam" id="PF14819"/>
    </source>
</evidence>
<dbReference type="EMBL" id="FRFE01000012">
    <property type="protein sequence ID" value="SHO49035.1"/>
    <property type="molecule type" value="Genomic_DNA"/>
</dbReference>
<dbReference type="Proteomes" id="UP000184603">
    <property type="component" value="Unassembled WGS sequence"/>
</dbReference>
<dbReference type="InterPro" id="IPR016428">
    <property type="entry name" value="QueF_type2"/>
</dbReference>
<dbReference type="AlphaFoldDB" id="A0A1M7Y8R5"/>
<dbReference type="GO" id="GO:0033739">
    <property type="term" value="F:preQ1 synthase activity"/>
    <property type="evidence" value="ECO:0007669"/>
    <property type="project" value="InterPro"/>
</dbReference>
<dbReference type="PIRSF" id="PIRSF004750">
    <property type="entry name" value="Nitrile_oxidored_YqcD_prd"/>
    <property type="match status" value="1"/>
</dbReference>
<gene>
    <name evidence="7" type="ORF">SAMN02745220_02637</name>
</gene>
<evidence type="ECO:0000256" key="3">
    <source>
        <dbReference type="ARBA" id="ARBA00022857"/>
    </source>
</evidence>
<evidence type="ECO:0000256" key="1">
    <source>
        <dbReference type="ARBA" id="ARBA00022490"/>
    </source>
</evidence>
<evidence type="ECO:0000256" key="2">
    <source>
        <dbReference type="ARBA" id="ARBA00022785"/>
    </source>
</evidence>
<dbReference type="GO" id="GO:0008616">
    <property type="term" value="P:tRNA queuosine(34) biosynthetic process"/>
    <property type="evidence" value="ECO:0007669"/>
    <property type="project" value="UniProtKB-UniPathway"/>
</dbReference>
<evidence type="ECO:0000313" key="7">
    <source>
        <dbReference type="EMBL" id="SHO49035.1"/>
    </source>
</evidence>
<dbReference type="PANTHER" id="PTHR34354:SF1">
    <property type="entry name" value="NADPH-DEPENDENT 7-CYANO-7-DEAZAGUANINE REDUCTASE"/>
    <property type="match status" value="1"/>
</dbReference>